<organism evidence="1 2">
    <name type="scientific">Puccinia graminis f. sp. tritici</name>
    <dbReference type="NCBI Taxonomy" id="56615"/>
    <lineage>
        <taxon>Eukaryota</taxon>
        <taxon>Fungi</taxon>
        <taxon>Dikarya</taxon>
        <taxon>Basidiomycota</taxon>
        <taxon>Pucciniomycotina</taxon>
        <taxon>Pucciniomycetes</taxon>
        <taxon>Pucciniales</taxon>
        <taxon>Pucciniaceae</taxon>
        <taxon>Puccinia</taxon>
    </lineage>
</organism>
<accession>A0A5B0PXZ8</accession>
<proteinExistence type="predicted"/>
<dbReference type="AlphaFoldDB" id="A0A5B0PXZ8"/>
<gene>
    <name evidence="1" type="ORF">PGT21_017776</name>
</gene>
<protein>
    <submittedName>
        <fullName evidence="1">Uncharacterized protein</fullName>
    </submittedName>
</protein>
<keyword evidence="2" id="KW-1185">Reference proteome</keyword>
<dbReference type="EMBL" id="VSWC01000040">
    <property type="protein sequence ID" value="KAA1105760.1"/>
    <property type="molecule type" value="Genomic_DNA"/>
</dbReference>
<dbReference type="Proteomes" id="UP000324748">
    <property type="component" value="Unassembled WGS sequence"/>
</dbReference>
<evidence type="ECO:0000313" key="1">
    <source>
        <dbReference type="EMBL" id="KAA1105760.1"/>
    </source>
</evidence>
<evidence type="ECO:0000313" key="2">
    <source>
        <dbReference type="Proteomes" id="UP000324748"/>
    </source>
</evidence>
<sequence length="52" mass="5842">MNEVVELIEELIGDPLPIEDVDECGMVLWKLTAIEVEDQLQIETVDLADPFA</sequence>
<comment type="caution">
    <text evidence="1">The sequence shown here is derived from an EMBL/GenBank/DDBJ whole genome shotgun (WGS) entry which is preliminary data.</text>
</comment>
<reference evidence="1 2" key="1">
    <citation type="submission" date="2019-05" db="EMBL/GenBank/DDBJ databases">
        <title>Emergence of the Ug99 lineage of the wheat stem rust pathogen through somatic hybridization.</title>
        <authorList>
            <person name="Li F."/>
            <person name="Upadhyaya N.M."/>
            <person name="Sperschneider J."/>
            <person name="Matny O."/>
            <person name="Nguyen-Phuc H."/>
            <person name="Mago R."/>
            <person name="Raley C."/>
            <person name="Miller M.E."/>
            <person name="Silverstein K.A.T."/>
            <person name="Henningsen E."/>
            <person name="Hirsch C.D."/>
            <person name="Visser B."/>
            <person name="Pretorius Z.A."/>
            <person name="Steffenson B.J."/>
            <person name="Schwessinger B."/>
            <person name="Dodds P.N."/>
            <person name="Figueroa M."/>
        </authorList>
    </citation>
    <scope>NUCLEOTIDE SEQUENCE [LARGE SCALE GENOMIC DNA]</scope>
    <source>
        <strain evidence="1">21-0</strain>
    </source>
</reference>
<name>A0A5B0PXZ8_PUCGR</name>